<organism evidence="2 3">
    <name type="scientific">Desulforamulus aquiferis</name>
    <dbReference type="NCBI Taxonomy" id="1397668"/>
    <lineage>
        <taxon>Bacteria</taxon>
        <taxon>Bacillati</taxon>
        <taxon>Bacillota</taxon>
        <taxon>Clostridia</taxon>
        <taxon>Eubacteriales</taxon>
        <taxon>Peptococcaceae</taxon>
        <taxon>Desulforamulus</taxon>
    </lineage>
</organism>
<sequence length="167" mass="18690">MKKLGLNGKKWLKGFHIFFCCAWVGAALAMNLLTFAANPATGDELYAVQASIKIIDDFIIIPAALCTLFTGLLFSLLTNWGFFKFHWLTVKWVITVGTILFGTFWLGPWVNGMTSIADLERSGAFDNPTFLHFRNMNAWFGSTQALLLVLTVFISVFKPWGKRGEGK</sequence>
<comment type="caution">
    <text evidence="2">The sequence shown here is derived from an EMBL/GenBank/DDBJ whole genome shotgun (WGS) entry which is preliminary data.</text>
</comment>
<dbReference type="EMBL" id="JARPTC010000016">
    <property type="protein sequence ID" value="MDO7787797.1"/>
    <property type="molecule type" value="Genomic_DNA"/>
</dbReference>
<proteinExistence type="predicted"/>
<gene>
    <name evidence="2" type="ORF">P6N53_11260</name>
</gene>
<feature type="transmembrane region" description="Helical" evidence="1">
    <location>
        <begin position="92"/>
        <end position="110"/>
    </location>
</feature>
<evidence type="ECO:0000313" key="2">
    <source>
        <dbReference type="EMBL" id="MDO7787797.1"/>
    </source>
</evidence>
<feature type="transmembrane region" description="Helical" evidence="1">
    <location>
        <begin position="138"/>
        <end position="157"/>
    </location>
</feature>
<name>A0AAW7ZEL8_9FIRM</name>
<keyword evidence="1" id="KW-0812">Transmembrane</keyword>
<dbReference type="Proteomes" id="UP001172911">
    <property type="component" value="Unassembled WGS sequence"/>
</dbReference>
<dbReference type="RefSeq" id="WP_304543141.1">
    <property type="nucleotide sequence ID" value="NZ_JARPTC010000016.1"/>
</dbReference>
<accession>A0AAW7ZEL8</accession>
<feature type="transmembrane region" description="Helical" evidence="1">
    <location>
        <begin position="60"/>
        <end position="80"/>
    </location>
</feature>
<evidence type="ECO:0008006" key="4">
    <source>
        <dbReference type="Google" id="ProtNLM"/>
    </source>
</evidence>
<protein>
    <recommendedName>
        <fullName evidence="4">DUF2269 domain-containing protein</fullName>
    </recommendedName>
</protein>
<reference evidence="2" key="1">
    <citation type="journal article" date="2023" name="J. Hazard. Mater.">
        <title>Anaerobic biodegradation of pyrene and benzo[a]pyrene by a new sulfate-reducing Desulforamulus aquiferis strain DSA.</title>
        <authorList>
            <person name="Zhang Z."/>
            <person name="Sun J."/>
            <person name="Gong X."/>
            <person name="Wang C."/>
            <person name="Wang H."/>
        </authorList>
    </citation>
    <scope>NUCLEOTIDE SEQUENCE</scope>
    <source>
        <strain evidence="2">DSA</strain>
    </source>
</reference>
<keyword evidence="1" id="KW-1133">Transmembrane helix</keyword>
<evidence type="ECO:0000256" key="1">
    <source>
        <dbReference type="SAM" id="Phobius"/>
    </source>
</evidence>
<dbReference type="AlphaFoldDB" id="A0AAW7ZEL8"/>
<reference evidence="2" key="2">
    <citation type="submission" date="2023-03" db="EMBL/GenBank/DDBJ databases">
        <authorList>
            <person name="Zhang Z."/>
        </authorList>
    </citation>
    <scope>NUCLEOTIDE SEQUENCE</scope>
    <source>
        <strain evidence="2">DSA</strain>
    </source>
</reference>
<evidence type="ECO:0000313" key="3">
    <source>
        <dbReference type="Proteomes" id="UP001172911"/>
    </source>
</evidence>
<keyword evidence="3" id="KW-1185">Reference proteome</keyword>
<keyword evidence="1" id="KW-0472">Membrane</keyword>